<evidence type="ECO:0000256" key="6">
    <source>
        <dbReference type="HAMAP-Rule" id="MF_01872"/>
    </source>
</evidence>
<evidence type="ECO:0000256" key="4">
    <source>
        <dbReference type="ARBA" id="ARBA00022691"/>
    </source>
</evidence>
<reference evidence="8" key="1">
    <citation type="submission" date="2023-01" db="EMBL/GenBank/DDBJ databases">
        <title>Complete genome sequence of Planctobacterium marinum strain Dej080120_11.</title>
        <authorList>
            <person name="Ueki S."/>
            <person name="Maruyama F."/>
        </authorList>
    </citation>
    <scope>NUCLEOTIDE SEQUENCE</scope>
    <source>
        <strain evidence="8">Dej080120_11</strain>
    </source>
</reference>
<evidence type="ECO:0000256" key="2">
    <source>
        <dbReference type="ARBA" id="ARBA00022603"/>
    </source>
</evidence>
<dbReference type="InterPro" id="IPR050210">
    <property type="entry name" value="tRNA_Adenine-N(6)_MTase"/>
</dbReference>
<dbReference type="AlphaFoldDB" id="A0AA48HIU4"/>
<dbReference type="InterPro" id="IPR020596">
    <property type="entry name" value="rRNA_Ade_Mease_Trfase_CS"/>
</dbReference>
<evidence type="ECO:0000256" key="3">
    <source>
        <dbReference type="ARBA" id="ARBA00022679"/>
    </source>
</evidence>
<dbReference type="GO" id="GO:0000179">
    <property type="term" value="F:rRNA (adenine-N6,N6-)-dimethyltransferase activity"/>
    <property type="evidence" value="ECO:0007669"/>
    <property type="project" value="InterPro"/>
</dbReference>
<protein>
    <recommendedName>
        <fullName evidence="6">tRNA1(Val) (adenine(37)-N6)-methyltransferase</fullName>
        <ecNumber evidence="6">2.1.1.223</ecNumber>
    </recommendedName>
    <alternativeName>
        <fullName evidence="6">tRNA m6A37 methyltransferase</fullName>
    </alternativeName>
</protein>
<dbReference type="PROSITE" id="PS00092">
    <property type="entry name" value="N6_MTASE"/>
    <property type="match status" value="1"/>
</dbReference>
<dbReference type="KEGG" id="pmaw:MACH26_10070"/>
<comment type="function">
    <text evidence="6">Specifically methylates the adenine in position 37 of tRNA(1)(Val) (anticodon cmo5UAC).</text>
</comment>
<comment type="catalytic activity">
    <reaction evidence="6">
        <text>adenosine(37) in tRNA1(Val) + S-adenosyl-L-methionine = N(6)-methyladenosine(37) in tRNA1(Val) + S-adenosyl-L-homocysteine + H(+)</text>
        <dbReference type="Rhea" id="RHEA:43160"/>
        <dbReference type="Rhea" id="RHEA-COMP:10369"/>
        <dbReference type="Rhea" id="RHEA-COMP:10370"/>
        <dbReference type="ChEBI" id="CHEBI:15378"/>
        <dbReference type="ChEBI" id="CHEBI:57856"/>
        <dbReference type="ChEBI" id="CHEBI:59789"/>
        <dbReference type="ChEBI" id="CHEBI:74411"/>
        <dbReference type="ChEBI" id="CHEBI:74449"/>
        <dbReference type="EC" id="2.1.1.223"/>
    </reaction>
</comment>
<dbReference type="GO" id="GO:0016430">
    <property type="term" value="F:tRNA (adenine-N6)-methyltransferase activity"/>
    <property type="evidence" value="ECO:0007669"/>
    <property type="project" value="UniProtKB-UniRule"/>
</dbReference>
<evidence type="ECO:0000256" key="1">
    <source>
        <dbReference type="ARBA" id="ARBA00022490"/>
    </source>
</evidence>
<dbReference type="InterPro" id="IPR007848">
    <property type="entry name" value="Small_mtfrase_dom"/>
</dbReference>
<keyword evidence="5 6" id="KW-0819">tRNA processing</keyword>
<accession>A0AA48HIU4</accession>
<gene>
    <name evidence="8" type="ORF">MACH26_10070</name>
</gene>
<dbReference type="EC" id="2.1.1.223" evidence="6"/>
<evidence type="ECO:0000256" key="5">
    <source>
        <dbReference type="ARBA" id="ARBA00022694"/>
    </source>
</evidence>
<dbReference type="InterPro" id="IPR029063">
    <property type="entry name" value="SAM-dependent_MTases_sf"/>
</dbReference>
<dbReference type="HAMAP" id="MF_01872">
    <property type="entry name" value="tRNA_methyltr_YfiC"/>
    <property type="match status" value="1"/>
</dbReference>
<dbReference type="GO" id="GO:0008033">
    <property type="term" value="P:tRNA processing"/>
    <property type="evidence" value="ECO:0007669"/>
    <property type="project" value="UniProtKB-UniRule"/>
</dbReference>
<proteinExistence type="inferred from homology"/>
<evidence type="ECO:0000313" key="8">
    <source>
        <dbReference type="EMBL" id="BDX05486.1"/>
    </source>
</evidence>
<keyword evidence="9" id="KW-1185">Reference proteome</keyword>
<dbReference type="Proteomes" id="UP001333710">
    <property type="component" value="Chromosome"/>
</dbReference>
<dbReference type="Pfam" id="PF05175">
    <property type="entry name" value="MTS"/>
    <property type="match status" value="1"/>
</dbReference>
<keyword evidence="3 6" id="KW-0808">Transferase</keyword>
<organism evidence="8 9">
    <name type="scientific">Planctobacterium marinum</name>
    <dbReference type="NCBI Taxonomy" id="1631968"/>
    <lineage>
        <taxon>Bacteria</taxon>
        <taxon>Pseudomonadati</taxon>
        <taxon>Pseudomonadota</taxon>
        <taxon>Gammaproteobacteria</taxon>
        <taxon>Alteromonadales</taxon>
        <taxon>Alteromonadaceae</taxon>
        <taxon>Planctobacterium</taxon>
    </lineage>
</organism>
<feature type="domain" description="Methyltransferase small" evidence="7">
    <location>
        <begin position="33"/>
        <end position="115"/>
    </location>
</feature>
<name>A0AA48HIU4_9ALTE</name>
<dbReference type="GO" id="GO:0003676">
    <property type="term" value="F:nucleic acid binding"/>
    <property type="evidence" value="ECO:0007669"/>
    <property type="project" value="InterPro"/>
</dbReference>
<dbReference type="SUPFAM" id="SSF53335">
    <property type="entry name" value="S-adenosyl-L-methionine-dependent methyltransferases"/>
    <property type="match status" value="1"/>
</dbReference>
<comment type="similarity">
    <text evidence="6">Belongs to the methyltransferase superfamily. tRNA (adenine-N(6)-)-methyltransferase family.</text>
</comment>
<dbReference type="Gene3D" id="3.40.50.150">
    <property type="entry name" value="Vaccinia Virus protein VP39"/>
    <property type="match status" value="1"/>
</dbReference>
<evidence type="ECO:0000313" key="9">
    <source>
        <dbReference type="Proteomes" id="UP001333710"/>
    </source>
</evidence>
<dbReference type="CDD" id="cd02440">
    <property type="entry name" value="AdoMet_MTases"/>
    <property type="match status" value="1"/>
</dbReference>
<evidence type="ECO:0000259" key="7">
    <source>
        <dbReference type="Pfam" id="PF05175"/>
    </source>
</evidence>
<dbReference type="PANTHER" id="PTHR47739:SF1">
    <property type="entry name" value="TRNA1(VAL) (ADENINE(37)-N6)-METHYLTRANSFERASE"/>
    <property type="match status" value="1"/>
</dbReference>
<dbReference type="GO" id="GO:0005737">
    <property type="term" value="C:cytoplasm"/>
    <property type="evidence" value="ECO:0007669"/>
    <property type="project" value="UniProtKB-SubCell"/>
</dbReference>
<dbReference type="PROSITE" id="PS01131">
    <property type="entry name" value="RRNA_A_DIMETH"/>
    <property type="match status" value="1"/>
</dbReference>
<dbReference type="EMBL" id="AP027272">
    <property type="protein sequence ID" value="BDX05486.1"/>
    <property type="molecule type" value="Genomic_DNA"/>
</dbReference>
<dbReference type="InterPro" id="IPR002052">
    <property type="entry name" value="DNA_methylase_N6_adenine_CS"/>
</dbReference>
<sequence>MFRCKQFVVQQDKCAMKVSTDSLLLGSWCRPGSASTILDIGTGTGILSLMMAQKSHSSCRITAVEIDDDAALQAKENFRASPWPDKLTLFHADFSDWWQQNRQRYDVILANPPWFEYAPSAAHNTRNQQRDEKRTVARQQSTLNLELLFQSVATLLTSAGHFYLVLPASAELQVEMLAEKLHFGLLARLDVKATPAKAPYCQLWHLGDQAEELNGDDINRDPENNLRAQSIQEIIVRDVKGDYTDTYKTLCRDFYLNF</sequence>
<comment type="subcellular location">
    <subcellularLocation>
        <location evidence="6">Cytoplasm</location>
    </subcellularLocation>
</comment>
<dbReference type="InterPro" id="IPR022882">
    <property type="entry name" value="tRNA_adenine-N6_MeTrfase"/>
</dbReference>
<keyword evidence="4 6" id="KW-0949">S-adenosyl-L-methionine</keyword>
<keyword evidence="1 6" id="KW-0963">Cytoplasm</keyword>
<keyword evidence="2 6" id="KW-0489">Methyltransferase</keyword>
<dbReference type="RefSeq" id="WP_338291461.1">
    <property type="nucleotide sequence ID" value="NZ_AP027272.1"/>
</dbReference>
<dbReference type="PANTHER" id="PTHR47739">
    <property type="entry name" value="TRNA1(VAL) (ADENINE(37)-N6)-METHYLTRANSFERASE"/>
    <property type="match status" value="1"/>
</dbReference>